<gene>
    <name evidence="2" type="primary">epsE_5</name>
    <name evidence="2" type="ORF">Mal15_34350</name>
</gene>
<dbReference type="PANTHER" id="PTHR22916:SF3">
    <property type="entry name" value="UDP-GLCNAC:BETAGAL BETA-1,3-N-ACETYLGLUCOSAMINYLTRANSFERASE-LIKE PROTEIN 1"/>
    <property type="match status" value="1"/>
</dbReference>
<keyword evidence="3" id="KW-1185">Reference proteome</keyword>
<dbReference type="Gene3D" id="3.90.550.10">
    <property type="entry name" value="Spore Coat Polysaccharide Biosynthesis Protein SpsA, Chain A"/>
    <property type="match status" value="1"/>
</dbReference>
<dbReference type="InterPro" id="IPR001173">
    <property type="entry name" value="Glyco_trans_2-like"/>
</dbReference>
<evidence type="ECO:0000313" key="3">
    <source>
        <dbReference type="Proteomes" id="UP000321353"/>
    </source>
</evidence>
<keyword evidence="2" id="KW-0808">Transferase</keyword>
<evidence type="ECO:0000313" key="2">
    <source>
        <dbReference type="EMBL" id="QEF99371.1"/>
    </source>
</evidence>
<protein>
    <submittedName>
        <fullName evidence="2">Glycosyltransferase EpsE</fullName>
        <ecNumber evidence="2">2.4.-.-</ecNumber>
    </submittedName>
</protein>
<dbReference type="EMBL" id="CP036264">
    <property type="protein sequence ID" value="QEF99371.1"/>
    <property type="molecule type" value="Genomic_DNA"/>
</dbReference>
<accession>A0A5B9MDM4</accession>
<dbReference type="Pfam" id="PF00535">
    <property type="entry name" value="Glycos_transf_2"/>
    <property type="match status" value="1"/>
</dbReference>
<dbReference type="GO" id="GO:0016758">
    <property type="term" value="F:hexosyltransferase activity"/>
    <property type="evidence" value="ECO:0007669"/>
    <property type="project" value="UniProtKB-ARBA"/>
</dbReference>
<dbReference type="InterPro" id="IPR029044">
    <property type="entry name" value="Nucleotide-diphossugar_trans"/>
</dbReference>
<sequence>MSVDPSPNVSVLMTVYNGMPYLAEAVESIRAQTYPRWKMIIVDDGSTDDSGDYLDSLDDDRITVIHQQNAGTAVASNHGLKLCDTEFLARMDSDDICDPTRLEKQVAFLQAHPRVGLVGSQIVPRGELRSGRVIPLATDHESIYSQLRKGQHAMCHPTILMRTELLKGIGGYWKQHGMFDAWDMFLRMGEVGELANLPEPLLEYRIHTGSINGKHMRKLQASIEFACELARRREENLPEISYEAYFSQRDRAGVLTRLTKQLNVYALLQYRLASIDLLGGRQLRGYARLAWSAACSPGRLVNRLLRQLKLA</sequence>
<dbReference type="PANTHER" id="PTHR22916">
    <property type="entry name" value="GLYCOSYLTRANSFERASE"/>
    <property type="match status" value="1"/>
</dbReference>
<dbReference type="Proteomes" id="UP000321353">
    <property type="component" value="Chromosome"/>
</dbReference>
<evidence type="ECO:0000259" key="1">
    <source>
        <dbReference type="Pfam" id="PF00535"/>
    </source>
</evidence>
<reference evidence="2 3" key="1">
    <citation type="submission" date="2019-02" db="EMBL/GenBank/DDBJ databases">
        <title>Planctomycetal bacteria perform biofilm scaping via a novel small molecule.</title>
        <authorList>
            <person name="Jeske O."/>
            <person name="Boedeker C."/>
            <person name="Wiegand S."/>
            <person name="Breitling P."/>
            <person name="Kallscheuer N."/>
            <person name="Jogler M."/>
            <person name="Rohde M."/>
            <person name="Petersen J."/>
            <person name="Medema M.H."/>
            <person name="Surup F."/>
            <person name="Jogler C."/>
        </authorList>
    </citation>
    <scope>NUCLEOTIDE SEQUENCE [LARGE SCALE GENOMIC DNA]</scope>
    <source>
        <strain evidence="2 3">Mal15</strain>
    </source>
</reference>
<keyword evidence="2" id="KW-0328">Glycosyltransferase</keyword>
<dbReference type="SUPFAM" id="SSF53448">
    <property type="entry name" value="Nucleotide-diphospho-sugar transferases"/>
    <property type="match status" value="1"/>
</dbReference>
<name>A0A5B9MDM4_9BACT</name>
<dbReference type="EC" id="2.4.-.-" evidence="2"/>
<feature type="domain" description="Glycosyltransferase 2-like" evidence="1">
    <location>
        <begin position="10"/>
        <end position="167"/>
    </location>
</feature>
<dbReference type="AlphaFoldDB" id="A0A5B9MDM4"/>
<organism evidence="2 3">
    <name type="scientific">Stieleria maiorica</name>
    <dbReference type="NCBI Taxonomy" id="2795974"/>
    <lineage>
        <taxon>Bacteria</taxon>
        <taxon>Pseudomonadati</taxon>
        <taxon>Planctomycetota</taxon>
        <taxon>Planctomycetia</taxon>
        <taxon>Pirellulales</taxon>
        <taxon>Pirellulaceae</taxon>
        <taxon>Stieleria</taxon>
    </lineage>
</organism>
<dbReference type="KEGG" id="smam:Mal15_34350"/>
<proteinExistence type="predicted"/>